<keyword evidence="2 5" id="KW-0812">Transmembrane</keyword>
<feature type="domain" description="G-protein coupled receptors family 1 profile" evidence="6">
    <location>
        <begin position="60"/>
        <end position="287"/>
    </location>
</feature>
<dbReference type="KEGG" id="cvn:111132435"/>
<evidence type="ECO:0000256" key="4">
    <source>
        <dbReference type="ARBA" id="ARBA00023136"/>
    </source>
</evidence>
<sequence>MQVTDNISYSVYSGLYEYDSDFEEENVLVGEQTWLLSIANGYTKFHGYISLVICVCGILTNIVGIVVLNMKELRSSSNFILTLMAICDNVTMALYIPQVLLFYVNNGSDSLSQYLSYNKVIYSLVASQLTLASHNASVWLGVSLTIFRFLQSRSRHHIPKRTKNLQTAAVVFTALVISVASSVPNTFANRIEKFILPDNQTIYIVNVPAVATNNAHTLVDTNVLLYAIVGKLLPCFLMILFVGALVHSLHKRSQRFSFTTRKRSVMMGRTNRLLYAIVILFLITELPQGALRPRSLSRLPCSEAKIAQQIALLRGQDRLADCLAQRSRSLSRLPCSEAKIAQQRRTPSPALHEICRLIFKTG</sequence>
<feature type="transmembrane region" description="Helical" evidence="5">
    <location>
        <begin position="45"/>
        <end position="68"/>
    </location>
</feature>
<gene>
    <name evidence="8" type="primary">LOC111132435</name>
</gene>
<evidence type="ECO:0000313" key="7">
    <source>
        <dbReference type="Proteomes" id="UP000694844"/>
    </source>
</evidence>
<dbReference type="Gene3D" id="1.20.1070.10">
    <property type="entry name" value="Rhodopsin 7-helix transmembrane proteins"/>
    <property type="match status" value="1"/>
</dbReference>
<dbReference type="OrthoDB" id="6266718at2759"/>
<dbReference type="PANTHER" id="PTHR46273">
    <property type="entry name" value="MYOSUPPRESSIN RECEPTOR 1, ISOFORM B-RELATED"/>
    <property type="match status" value="1"/>
</dbReference>
<evidence type="ECO:0000256" key="5">
    <source>
        <dbReference type="SAM" id="Phobius"/>
    </source>
</evidence>
<accession>A0A8B8E8E5</accession>
<dbReference type="GO" id="GO:0005886">
    <property type="term" value="C:plasma membrane"/>
    <property type="evidence" value="ECO:0007669"/>
    <property type="project" value="TreeGrafter"/>
</dbReference>
<feature type="transmembrane region" description="Helical" evidence="5">
    <location>
        <begin position="124"/>
        <end position="147"/>
    </location>
</feature>
<dbReference type="Pfam" id="PF10324">
    <property type="entry name" value="7TM_GPCR_Srw"/>
    <property type="match status" value="1"/>
</dbReference>
<organism evidence="7 8">
    <name type="scientific">Crassostrea virginica</name>
    <name type="common">Eastern oyster</name>
    <dbReference type="NCBI Taxonomy" id="6565"/>
    <lineage>
        <taxon>Eukaryota</taxon>
        <taxon>Metazoa</taxon>
        <taxon>Spiralia</taxon>
        <taxon>Lophotrochozoa</taxon>
        <taxon>Mollusca</taxon>
        <taxon>Bivalvia</taxon>
        <taxon>Autobranchia</taxon>
        <taxon>Pteriomorphia</taxon>
        <taxon>Ostreida</taxon>
        <taxon>Ostreoidea</taxon>
        <taxon>Ostreidae</taxon>
        <taxon>Crassostrea</taxon>
    </lineage>
</organism>
<evidence type="ECO:0000256" key="3">
    <source>
        <dbReference type="ARBA" id="ARBA00022989"/>
    </source>
</evidence>
<dbReference type="CDD" id="cd14978">
    <property type="entry name" value="7tmA_FMRFamide_R-like"/>
    <property type="match status" value="1"/>
</dbReference>
<evidence type="ECO:0000259" key="6">
    <source>
        <dbReference type="PROSITE" id="PS50262"/>
    </source>
</evidence>
<keyword evidence="3 5" id="KW-1133">Transmembrane helix</keyword>
<reference evidence="8" key="1">
    <citation type="submission" date="2025-08" db="UniProtKB">
        <authorList>
            <consortium name="RefSeq"/>
        </authorList>
    </citation>
    <scope>IDENTIFICATION</scope>
    <source>
        <tissue evidence="8">Whole sample</tissue>
    </source>
</reference>
<keyword evidence="7" id="KW-1185">Reference proteome</keyword>
<dbReference type="GeneID" id="111132435"/>
<evidence type="ECO:0000313" key="8">
    <source>
        <dbReference type="RefSeq" id="XP_022335949.1"/>
    </source>
</evidence>
<feature type="transmembrane region" description="Helical" evidence="5">
    <location>
        <begin position="80"/>
        <end position="104"/>
    </location>
</feature>
<feature type="transmembrane region" description="Helical" evidence="5">
    <location>
        <begin position="223"/>
        <end position="246"/>
    </location>
</feature>
<dbReference type="PANTHER" id="PTHR46273:SF4">
    <property type="entry name" value="AT19640P"/>
    <property type="match status" value="1"/>
</dbReference>
<dbReference type="InterPro" id="IPR017452">
    <property type="entry name" value="GPCR_Rhodpsn_7TM"/>
</dbReference>
<dbReference type="SUPFAM" id="SSF81321">
    <property type="entry name" value="Family A G protein-coupled receptor-like"/>
    <property type="match status" value="1"/>
</dbReference>
<proteinExistence type="predicted"/>
<dbReference type="Proteomes" id="UP000694844">
    <property type="component" value="Chromosome 5"/>
</dbReference>
<dbReference type="GO" id="GO:0008528">
    <property type="term" value="F:G protein-coupled peptide receptor activity"/>
    <property type="evidence" value="ECO:0007669"/>
    <property type="project" value="InterPro"/>
</dbReference>
<feature type="transmembrane region" description="Helical" evidence="5">
    <location>
        <begin position="273"/>
        <end position="291"/>
    </location>
</feature>
<dbReference type="InterPro" id="IPR019427">
    <property type="entry name" value="7TM_GPCR_serpentine_rcpt_Srw"/>
</dbReference>
<name>A0A8B8E8E5_CRAVI</name>
<protein>
    <submittedName>
        <fullName evidence="8">Sex peptide receptor-like</fullName>
    </submittedName>
</protein>
<evidence type="ECO:0000256" key="1">
    <source>
        <dbReference type="ARBA" id="ARBA00004370"/>
    </source>
</evidence>
<dbReference type="RefSeq" id="XP_022335949.1">
    <property type="nucleotide sequence ID" value="XM_022480241.1"/>
</dbReference>
<evidence type="ECO:0000256" key="2">
    <source>
        <dbReference type="ARBA" id="ARBA00022692"/>
    </source>
</evidence>
<feature type="transmembrane region" description="Helical" evidence="5">
    <location>
        <begin position="168"/>
        <end position="187"/>
    </location>
</feature>
<dbReference type="AlphaFoldDB" id="A0A8B8E8E5"/>
<dbReference type="InterPro" id="IPR053219">
    <property type="entry name" value="GPCR_Dmsr-1"/>
</dbReference>
<keyword evidence="4 5" id="KW-0472">Membrane</keyword>
<dbReference type="PROSITE" id="PS50262">
    <property type="entry name" value="G_PROTEIN_RECEP_F1_2"/>
    <property type="match status" value="1"/>
</dbReference>
<comment type="subcellular location">
    <subcellularLocation>
        <location evidence="1">Membrane</location>
    </subcellularLocation>
</comment>